<name>A0ABD5WIN9_9EURY</name>
<keyword evidence="3" id="KW-1185">Reference proteome</keyword>
<dbReference type="AlphaFoldDB" id="A0ABD5WIN9"/>
<dbReference type="InterPro" id="IPR036388">
    <property type="entry name" value="WH-like_DNA-bd_sf"/>
</dbReference>
<reference evidence="2 3" key="1">
    <citation type="journal article" date="2019" name="Int. J. Syst. Evol. Microbiol.">
        <title>The Global Catalogue of Microorganisms (GCM) 10K type strain sequencing project: providing services to taxonomists for standard genome sequencing and annotation.</title>
        <authorList>
            <consortium name="The Broad Institute Genomics Platform"/>
            <consortium name="The Broad Institute Genome Sequencing Center for Infectious Disease"/>
            <person name="Wu L."/>
            <person name="Ma J."/>
        </authorList>
    </citation>
    <scope>NUCLEOTIDE SEQUENCE [LARGE SCALE GENOMIC DNA]</scope>
    <source>
        <strain evidence="2 3">DT72</strain>
    </source>
</reference>
<dbReference type="InterPro" id="IPR056504">
    <property type="entry name" value="HTH_HVO_0163_N"/>
</dbReference>
<evidence type="ECO:0000259" key="1">
    <source>
        <dbReference type="SMART" id="SM00418"/>
    </source>
</evidence>
<dbReference type="Proteomes" id="UP001596407">
    <property type="component" value="Unassembled WGS sequence"/>
</dbReference>
<dbReference type="PANTHER" id="PTHR36216:SF1">
    <property type="entry name" value="HTH ARSR-TYPE DOMAIN-CONTAINING PROTEIN"/>
    <property type="match status" value="1"/>
</dbReference>
<protein>
    <submittedName>
        <fullName evidence="2">Winged helix-turn-helix transcriptional regulator</fullName>
    </submittedName>
</protein>
<feature type="domain" description="HTH arsR-type" evidence="1">
    <location>
        <begin position="69"/>
        <end position="148"/>
    </location>
</feature>
<dbReference type="GeneID" id="79305447"/>
<comment type="caution">
    <text evidence="2">The sequence shown here is derived from an EMBL/GenBank/DDBJ whole genome shotgun (WGS) entry which is preliminary data.</text>
</comment>
<dbReference type="SUPFAM" id="SSF46785">
    <property type="entry name" value="Winged helix' DNA-binding domain"/>
    <property type="match status" value="2"/>
</dbReference>
<evidence type="ECO:0000313" key="2">
    <source>
        <dbReference type="EMBL" id="MFC7078998.1"/>
    </source>
</evidence>
<dbReference type="InterPro" id="IPR001845">
    <property type="entry name" value="HTH_ArsR_DNA-bd_dom"/>
</dbReference>
<dbReference type="CDD" id="cd00090">
    <property type="entry name" value="HTH_ARSR"/>
    <property type="match status" value="1"/>
</dbReference>
<dbReference type="PANTHER" id="PTHR36216">
    <property type="entry name" value="TRANSCRIPTIONAL REGULATOR, TRMB"/>
    <property type="match status" value="1"/>
</dbReference>
<evidence type="ECO:0000313" key="3">
    <source>
        <dbReference type="Proteomes" id="UP001596407"/>
    </source>
</evidence>
<dbReference type="InterPro" id="IPR036390">
    <property type="entry name" value="WH_DNA-bd_sf"/>
</dbReference>
<sequence length="169" mass="19300">MNETRRSIADHVRSNPGVHFNGVVRALDLAPGQVQYHLRRLSADERVVTDEVQGRTHLYPPEYDDWERSALAMFRRETARDVLAFLLDAGETTPAELTDELGLARSTVEWHLDNLTDYDLVDKRREGNRVYLEPARPKATADLLGEITPSLPERMVDRFTTLVDSLVEE</sequence>
<dbReference type="Pfam" id="PF12840">
    <property type="entry name" value="HTH_20"/>
    <property type="match status" value="1"/>
</dbReference>
<proteinExistence type="predicted"/>
<dbReference type="SMART" id="SM00418">
    <property type="entry name" value="HTH_ARSR"/>
    <property type="match status" value="1"/>
</dbReference>
<dbReference type="Gene3D" id="1.10.10.10">
    <property type="entry name" value="Winged helix-like DNA-binding domain superfamily/Winged helix DNA-binding domain"/>
    <property type="match status" value="2"/>
</dbReference>
<dbReference type="Pfam" id="PF24266">
    <property type="entry name" value="HTH_HVO_0163_N"/>
    <property type="match status" value="1"/>
</dbReference>
<dbReference type="RefSeq" id="WP_276282320.1">
    <property type="nucleotide sequence ID" value="NZ_CP119810.1"/>
</dbReference>
<dbReference type="EMBL" id="JBHSZH010000001">
    <property type="protein sequence ID" value="MFC7078998.1"/>
    <property type="molecule type" value="Genomic_DNA"/>
</dbReference>
<gene>
    <name evidence="2" type="ORF">ACFQJ6_01495</name>
</gene>
<dbReference type="InterPro" id="IPR011991">
    <property type="entry name" value="ArsR-like_HTH"/>
</dbReference>
<accession>A0ABD5WIN9</accession>
<organism evidence="2 3">
    <name type="scientific">Halorussus caseinilyticus</name>
    <dbReference type="NCBI Taxonomy" id="3034025"/>
    <lineage>
        <taxon>Archaea</taxon>
        <taxon>Methanobacteriati</taxon>
        <taxon>Methanobacteriota</taxon>
        <taxon>Stenosarchaea group</taxon>
        <taxon>Halobacteria</taxon>
        <taxon>Halobacteriales</taxon>
        <taxon>Haladaptataceae</taxon>
        <taxon>Halorussus</taxon>
    </lineage>
</organism>